<keyword evidence="3" id="KW-1185">Reference proteome</keyword>
<proteinExistence type="predicted"/>
<organism evidence="2 3">
    <name type="scientific">Peptoniphilus koenoeneniae</name>
    <dbReference type="NCBI Taxonomy" id="507751"/>
    <lineage>
        <taxon>Bacteria</taxon>
        <taxon>Bacillati</taxon>
        <taxon>Bacillota</taxon>
        <taxon>Tissierellia</taxon>
        <taxon>Tissierellales</taxon>
        <taxon>Peptoniphilaceae</taxon>
        <taxon>Peptoniphilus</taxon>
    </lineage>
</organism>
<evidence type="ECO:0000313" key="2">
    <source>
        <dbReference type="EMBL" id="MDQ0274014.1"/>
    </source>
</evidence>
<feature type="transmembrane region" description="Helical" evidence="1">
    <location>
        <begin position="74"/>
        <end position="93"/>
    </location>
</feature>
<keyword evidence="1" id="KW-0812">Transmembrane</keyword>
<dbReference type="Proteomes" id="UP001236559">
    <property type="component" value="Unassembled WGS sequence"/>
</dbReference>
<protein>
    <submittedName>
        <fullName evidence="2">Integral membrane protein (TIGR02206 family)</fullName>
    </submittedName>
</protein>
<feature type="transmembrane region" description="Helical" evidence="1">
    <location>
        <begin position="48"/>
        <end position="68"/>
    </location>
</feature>
<feature type="transmembrane region" description="Helical" evidence="1">
    <location>
        <begin position="159"/>
        <end position="176"/>
    </location>
</feature>
<evidence type="ECO:0000256" key="1">
    <source>
        <dbReference type="SAM" id="Phobius"/>
    </source>
</evidence>
<sequence>MRNFWDLNYGEAGFEFYGVYHFTCVLLIIFFGILFYKPWKKSKTFRKILAVTPITLEILRLIAVLLTGHYDSSYLPFHLCLFGAEFIAVDAFINKRFIKSCLFFLFMPAAFLSLFTPGWTEVNKLSYVAISSWIIHGINTFYPLYIVISKEYVPKFKEILYPLIFLIGILPVIKFLNKVFDANYFYIRDPYPGSFLEIIKNVFPNYIMGLYLVTFLVMIMVFLIYKSVIKVTNKKN</sequence>
<dbReference type="Pfam" id="PF14808">
    <property type="entry name" value="TMEM164"/>
    <property type="match status" value="1"/>
</dbReference>
<feature type="transmembrane region" description="Helical" evidence="1">
    <location>
        <begin position="100"/>
        <end position="119"/>
    </location>
</feature>
<keyword evidence="1" id="KW-1133">Transmembrane helix</keyword>
<feature type="transmembrane region" description="Helical" evidence="1">
    <location>
        <begin position="16"/>
        <end position="36"/>
    </location>
</feature>
<comment type="caution">
    <text evidence="2">The sequence shown here is derived from an EMBL/GenBank/DDBJ whole genome shotgun (WGS) entry which is preliminary data.</text>
</comment>
<feature type="transmembrane region" description="Helical" evidence="1">
    <location>
        <begin position="206"/>
        <end position="225"/>
    </location>
</feature>
<keyword evidence="1" id="KW-0472">Membrane</keyword>
<evidence type="ECO:0000313" key="3">
    <source>
        <dbReference type="Proteomes" id="UP001236559"/>
    </source>
</evidence>
<gene>
    <name evidence="2" type="ORF">J2S72_000010</name>
</gene>
<name>A0ABU0ARW9_9FIRM</name>
<reference evidence="2 3" key="1">
    <citation type="submission" date="2023-07" db="EMBL/GenBank/DDBJ databases">
        <title>Genomic Encyclopedia of Type Strains, Phase IV (KMG-IV): sequencing the most valuable type-strain genomes for metagenomic binning, comparative biology and taxonomic classification.</title>
        <authorList>
            <person name="Goeker M."/>
        </authorList>
    </citation>
    <scope>NUCLEOTIDE SEQUENCE [LARGE SCALE GENOMIC DNA]</scope>
    <source>
        <strain evidence="2 3">DSM 22616</strain>
    </source>
</reference>
<dbReference type="EMBL" id="JAUSTN010000001">
    <property type="protein sequence ID" value="MDQ0274014.1"/>
    <property type="molecule type" value="Genomic_DNA"/>
</dbReference>
<feature type="transmembrane region" description="Helical" evidence="1">
    <location>
        <begin position="125"/>
        <end position="147"/>
    </location>
</feature>
<dbReference type="RefSeq" id="WP_023054812.1">
    <property type="nucleotide sequence ID" value="NZ_JAUSTN010000001.1"/>
</dbReference>
<accession>A0ABU0ARW9</accession>